<dbReference type="RefSeq" id="WP_105417551.1">
    <property type="nucleotide sequence ID" value="NZ_PUIO01000027.1"/>
</dbReference>
<protein>
    <submittedName>
        <fullName evidence="3">Amidohydrolase</fullName>
    </submittedName>
</protein>
<name>A0A2S8J738_RHOOP</name>
<comment type="caution">
    <text evidence="3">The sequence shown here is derived from an EMBL/GenBank/DDBJ whole genome shotgun (WGS) entry which is preliminary data.</text>
</comment>
<dbReference type="InterPro" id="IPR013108">
    <property type="entry name" value="Amidohydro_3"/>
</dbReference>
<dbReference type="Gene3D" id="3.10.310.70">
    <property type="match status" value="1"/>
</dbReference>
<dbReference type="PANTHER" id="PTHR22642:SF2">
    <property type="entry name" value="PROTEIN LONG AFTER FAR-RED 3"/>
    <property type="match status" value="1"/>
</dbReference>
<reference evidence="4" key="1">
    <citation type="submission" date="2018-02" db="EMBL/GenBank/DDBJ databases">
        <title>Draft genome sequencing of Rhodococcus opacus KU647198.</title>
        <authorList>
            <person name="Zheng B.-X."/>
        </authorList>
    </citation>
    <scope>NUCLEOTIDE SEQUENCE [LARGE SCALE GENOMIC DNA]</scope>
    <source>
        <strain evidence="4">04-OD7</strain>
    </source>
</reference>
<keyword evidence="3" id="KW-0378">Hydrolase</keyword>
<dbReference type="PANTHER" id="PTHR22642">
    <property type="entry name" value="IMIDAZOLONEPROPIONASE"/>
    <property type="match status" value="1"/>
</dbReference>
<feature type="domain" description="Amidohydrolase 3" evidence="2">
    <location>
        <begin position="48"/>
        <end position="497"/>
    </location>
</feature>
<evidence type="ECO:0000313" key="4">
    <source>
        <dbReference type="Proteomes" id="UP000239290"/>
    </source>
</evidence>
<dbReference type="InterPro" id="IPR032466">
    <property type="entry name" value="Metal_Hydrolase"/>
</dbReference>
<dbReference type="Gene3D" id="2.30.40.10">
    <property type="entry name" value="Urease, subunit C, domain 1"/>
    <property type="match status" value="1"/>
</dbReference>
<dbReference type="InterPro" id="IPR011059">
    <property type="entry name" value="Metal-dep_hydrolase_composite"/>
</dbReference>
<dbReference type="AlphaFoldDB" id="A0A2S8J738"/>
<feature type="region of interest" description="Disordered" evidence="1">
    <location>
        <begin position="496"/>
        <end position="518"/>
    </location>
</feature>
<dbReference type="Gene3D" id="3.20.20.140">
    <property type="entry name" value="Metal-dependent hydrolases"/>
    <property type="match status" value="1"/>
</dbReference>
<accession>A0A2S8J738</accession>
<dbReference type="Proteomes" id="UP000239290">
    <property type="component" value="Unassembled WGS sequence"/>
</dbReference>
<evidence type="ECO:0000313" key="3">
    <source>
        <dbReference type="EMBL" id="PQP22856.1"/>
    </source>
</evidence>
<evidence type="ECO:0000256" key="1">
    <source>
        <dbReference type="SAM" id="MobiDB-lite"/>
    </source>
</evidence>
<dbReference type="Pfam" id="PF07969">
    <property type="entry name" value="Amidohydro_3"/>
    <property type="match status" value="1"/>
</dbReference>
<dbReference type="SUPFAM" id="SSF51556">
    <property type="entry name" value="Metallo-dependent hydrolases"/>
    <property type="match status" value="1"/>
</dbReference>
<gene>
    <name evidence="3" type="ORF">C5613_21950</name>
</gene>
<sequence length="534" mass="55174">MPVTTQLLVGGRIYSSFAPDATSMAVTDGVVSWVGDDRAARALHPGADVVDLGGAFVTPAFVDTHVHVTALGLKIVGLDLVGVGSLRECLDRLASFARTHGDAVIWGHGWDESAWPEGAGPTTAQLDEAAPGRTVYLSRIDVHSAVCSTALRRSVPDLSDTAGFSPEGPLTFEAHHAARTVARSLLTAEQRSAARTAALDAIASRGIVAVHECGGPDIAGLDDFRELLTTAHGVEVRGYWGEAVTDADEAGKLLHSTGAHALGGDLFIDGSLGSHTAWLSEPYADLDGGTGKSYLGVDEIAAHVRACTIAGIQAGFHVIGDAAVRAAVDAFAVVAADLGGPAVAKAGHRLEHAEMMTGDDAARLAQWGVIASVQPAFDALWGGTDGLYAQRLGTERALTLNPFAAAASAGVSLALSSDAPVTPVDPWAMLRAAVHHRTPGSGISPRAAFSAATRGAWRAGGVRDGLAGTLDPGAPASYAVWDAGELVVSAPKDSVQRWSTDPRSRVPALPRLEDDAPTPVLLRSVHRGSVVHER</sequence>
<dbReference type="GO" id="GO:0016810">
    <property type="term" value="F:hydrolase activity, acting on carbon-nitrogen (but not peptide) bonds"/>
    <property type="evidence" value="ECO:0007669"/>
    <property type="project" value="InterPro"/>
</dbReference>
<proteinExistence type="predicted"/>
<organism evidence="3 4">
    <name type="scientific">Rhodococcus opacus</name>
    <name type="common">Nocardia opaca</name>
    <dbReference type="NCBI Taxonomy" id="37919"/>
    <lineage>
        <taxon>Bacteria</taxon>
        <taxon>Bacillati</taxon>
        <taxon>Actinomycetota</taxon>
        <taxon>Actinomycetes</taxon>
        <taxon>Mycobacteriales</taxon>
        <taxon>Nocardiaceae</taxon>
        <taxon>Rhodococcus</taxon>
    </lineage>
</organism>
<dbReference type="EMBL" id="PUIO01000027">
    <property type="protein sequence ID" value="PQP22856.1"/>
    <property type="molecule type" value="Genomic_DNA"/>
</dbReference>
<dbReference type="SUPFAM" id="SSF51338">
    <property type="entry name" value="Composite domain of metallo-dependent hydrolases"/>
    <property type="match status" value="1"/>
</dbReference>
<evidence type="ECO:0000259" key="2">
    <source>
        <dbReference type="Pfam" id="PF07969"/>
    </source>
</evidence>